<feature type="transmembrane region" description="Helical" evidence="1">
    <location>
        <begin position="21"/>
        <end position="38"/>
    </location>
</feature>
<keyword evidence="1" id="KW-0812">Transmembrane</keyword>
<comment type="caution">
    <text evidence="2">The sequence shown here is derived from an EMBL/GenBank/DDBJ whole genome shotgun (WGS) entry which is preliminary data.</text>
</comment>
<feature type="transmembrane region" description="Helical" evidence="1">
    <location>
        <begin position="98"/>
        <end position="120"/>
    </location>
</feature>
<evidence type="ECO:0000313" key="2">
    <source>
        <dbReference type="EMBL" id="MBA5244554.1"/>
    </source>
</evidence>
<name>A0A7W2EBB4_9CORY</name>
<dbReference type="RefSeq" id="WP_181889165.1">
    <property type="nucleotide sequence ID" value="NZ_CP170998.1"/>
</dbReference>
<reference evidence="2 3" key="1">
    <citation type="submission" date="2020-07" db="EMBL/GenBank/DDBJ databases">
        <title>Draft genome and description of Corynebacterium haemomassiliense strain Marseile-Q3615 sp. nov.</title>
        <authorList>
            <person name="Boxberger M."/>
            <person name="La Scola B."/>
        </authorList>
    </citation>
    <scope>NUCLEOTIDE SEQUENCE [LARGE SCALE GENOMIC DNA]</scope>
    <source>
        <strain evidence="2 3">Marseille-Q3615</strain>
    </source>
</reference>
<evidence type="ECO:0000313" key="3">
    <source>
        <dbReference type="Proteomes" id="UP000523682"/>
    </source>
</evidence>
<keyword evidence="1" id="KW-0472">Membrane</keyword>
<keyword evidence="3" id="KW-1185">Reference proteome</keyword>
<feature type="transmembrane region" description="Helical" evidence="1">
    <location>
        <begin position="74"/>
        <end position="92"/>
    </location>
</feature>
<gene>
    <name evidence="2" type="ORF">H0193_06990</name>
</gene>
<protein>
    <submittedName>
        <fullName evidence="2">Uncharacterized protein</fullName>
    </submittedName>
</protein>
<feature type="transmembrane region" description="Helical" evidence="1">
    <location>
        <begin position="44"/>
        <end position="62"/>
    </location>
</feature>
<evidence type="ECO:0000256" key="1">
    <source>
        <dbReference type="SAM" id="Phobius"/>
    </source>
</evidence>
<sequence>MMVGVSEPPLLKDTRPWGFRIPEFLLIAILCVAFPGVAVFGGHVVVPLLGMLAAALLIGLPLQNRRVNDFIVDAGYLGVAYVVGLVLRLTGFPYEDQFWLNATFGAASIVLQVVGWSALIRRALGYRQWKSDTE</sequence>
<organism evidence="2 3">
    <name type="scientific">Corynebacterium haemomassiliense</name>
    <dbReference type="NCBI Taxonomy" id="2754726"/>
    <lineage>
        <taxon>Bacteria</taxon>
        <taxon>Bacillati</taxon>
        <taxon>Actinomycetota</taxon>
        <taxon>Actinomycetes</taxon>
        <taxon>Mycobacteriales</taxon>
        <taxon>Corynebacteriaceae</taxon>
        <taxon>Corynebacterium</taxon>
    </lineage>
</organism>
<dbReference type="EMBL" id="JACDTZ010000001">
    <property type="protein sequence ID" value="MBA5244554.1"/>
    <property type="molecule type" value="Genomic_DNA"/>
</dbReference>
<accession>A0A7W2EBB4</accession>
<dbReference type="Proteomes" id="UP000523682">
    <property type="component" value="Unassembled WGS sequence"/>
</dbReference>
<keyword evidence="1" id="KW-1133">Transmembrane helix</keyword>
<proteinExistence type="predicted"/>
<dbReference type="AlphaFoldDB" id="A0A7W2EBB4"/>